<keyword evidence="2" id="KW-1185">Reference proteome</keyword>
<comment type="caution">
    <text evidence="1">The sequence shown here is derived from an EMBL/GenBank/DDBJ whole genome shotgun (WGS) entry which is preliminary data.</text>
</comment>
<evidence type="ECO:0000313" key="2">
    <source>
        <dbReference type="Proteomes" id="UP001566132"/>
    </source>
</evidence>
<organism evidence="1 2">
    <name type="scientific">Hypothenemus hampei</name>
    <name type="common">Coffee berry borer</name>
    <dbReference type="NCBI Taxonomy" id="57062"/>
    <lineage>
        <taxon>Eukaryota</taxon>
        <taxon>Metazoa</taxon>
        <taxon>Ecdysozoa</taxon>
        <taxon>Arthropoda</taxon>
        <taxon>Hexapoda</taxon>
        <taxon>Insecta</taxon>
        <taxon>Pterygota</taxon>
        <taxon>Neoptera</taxon>
        <taxon>Endopterygota</taxon>
        <taxon>Coleoptera</taxon>
        <taxon>Polyphaga</taxon>
        <taxon>Cucujiformia</taxon>
        <taxon>Curculionidae</taxon>
        <taxon>Scolytinae</taxon>
        <taxon>Hypothenemus</taxon>
    </lineage>
</organism>
<accession>A0ABD1E2J9</accession>
<sequence length="173" mass="20589">MVNEDFVPSDEDEISDSREECVFSCNCGISCFDRKKMLQFIRERKDENYEKHKRKRRRNLRTEYLASIKNKCVKPCEIGSPCKCQKKCREKINKTEDIIFTKFWDLESYDLQNSYLYGCIRVDKKKIFYKNKQNRQESSRKFTAKYTVNVDGQDVNISGVRKNSLSSRLCINL</sequence>
<evidence type="ECO:0000313" key="1">
    <source>
        <dbReference type="EMBL" id="KAL1488803.1"/>
    </source>
</evidence>
<dbReference type="AlphaFoldDB" id="A0ABD1E2J9"/>
<dbReference type="EMBL" id="JBDJPC010000013">
    <property type="protein sequence ID" value="KAL1488803.1"/>
    <property type="molecule type" value="Genomic_DNA"/>
</dbReference>
<proteinExistence type="predicted"/>
<name>A0ABD1E2J9_HYPHA</name>
<protein>
    <submittedName>
        <fullName evidence="1">Uncharacterized protein</fullName>
    </submittedName>
</protein>
<dbReference type="Proteomes" id="UP001566132">
    <property type="component" value="Unassembled WGS sequence"/>
</dbReference>
<gene>
    <name evidence="1" type="ORF">ABEB36_014599</name>
</gene>
<reference evidence="1 2" key="1">
    <citation type="submission" date="2024-05" db="EMBL/GenBank/DDBJ databases">
        <title>Genetic variation in Jamaican populations of the coffee berry borer (Hypothenemus hampei).</title>
        <authorList>
            <person name="Errbii M."/>
            <person name="Myrie A."/>
        </authorList>
    </citation>
    <scope>NUCLEOTIDE SEQUENCE [LARGE SCALE GENOMIC DNA]</scope>
    <source>
        <strain evidence="1">JA-Hopewell-2020-01-JO</strain>
        <tissue evidence="1">Whole body</tissue>
    </source>
</reference>